<feature type="domain" description="Fe2OG dioxygenase" evidence="3">
    <location>
        <begin position="206"/>
        <end position="307"/>
    </location>
</feature>
<evidence type="ECO:0000313" key="5">
    <source>
        <dbReference type="EMBL" id="PIG69556.1"/>
    </source>
</evidence>
<evidence type="ECO:0000313" key="4">
    <source>
        <dbReference type="EMBL" id="KAE8337780.1"/>
    </source>
</evidence>
<evidence type="ECO:0000256" key="1">
    <source>
        <dbReference type="ARBA" id="ARBA00008056"/>
    </source>
</evidence>
<dbReference type="STRING" id="656916.A0A2G7EME8"/>
<dbReference type="GO" id="GO:0044283">
    <property type="term" value="P:small molecule biosynthetic process"/>
    <property type="evidence" value="ECO:0007669"/>
    <property type="project" value="UniProtKB-ARBA"/>
</dbReference>
<gene>
    <name evidence="5" type="ORF">AARAC_002747</name>
    <name evidence="4" type="ORF">BDV24DRAFT_166914</name>
</gene>
<dbReference type="Pfam" id="PF03171">
    <property type="entry name" value="2OG-FeII_Oxy"/>
    <property type="match status" value="1"/>
</dbReference>
<dbReference type="Proteomes" id="UP000325558">
    <property type="component" value="Unassembled WGS sequence"/>
</dbReference>
<dbReference type="Proteomes" id="UP000231358">
    <property type="component" value="Unassembled WGS sequence"/>
</dbReference>
<name>A0A2G7EME8_9EURO</name>
<dbReference type="EMBL" id="NEXV01000720">
    <property type="protein sequence ID" value="PIG69556.1"/>
    <property type="molecule type" value="Genomic_DNA"/>
</dbReference>
<dbReference type="InterPro" id="IPR027443">
    <property type="entry name" value="IPNS-like_sf"/>
</dbReference>
<evidence type="ECO:0000256" key="2">
    <source>
        <dbReference type="RuleBase" id="RU003682"/>
    </source>
</evidence>
<reference evidence="4" key="2">
    <citation type="submission" date="2019-04" db="EMBL/GenBank/DDBJ databases">
        <title>Friends and foes A comparative genomics study of 23 Aspergillus species from section Flavi.</title>
        <authorList>
            <consortium name="DOE Joint Genome Institute"/>
            <person name="Kjaerbolling I."/>
            <person name="Vesth T."/>
            <person name="Frisvad J.C."/>
            <person name="Nybo J.L."/>
            <person name="Theobald S."/>
            <person name="Kildgaard S."/>
            <person name="Isbrandt T."/>
            <person name="Kuo A."/>
            <person name="Sato A."/>
            <person name="Lyhne E.K."/>
            <person name="Kogle M.E."/>
            <person name="Wiebenga A."/>
            <person name="Kun R.S."/>
            <person name="Lubbers R.J."/>
            <person name="Makela M.R."/>
            <person name="Barry K."/>
            <person name="Chovatia M."/>
            <person name="Clum A."/>
            <person name="Daum C."/>
            <person name="Haridas S."/>
            <person name="He G."/>
            <person name="LaButti K."/>
            <person name="Lipzen A."/>
            <person name="Mondo S."/>
            <person name="Riley R."/>
            <person name="Salamov A."/>
            <person name="Simmons B.A."/>
            <person name="Magnuson J.K."/>
            <person name="Henrissat B."/>
            <person name="Mortensen U.H."/>
            <person name="Larsen T.O."/>
            <person name="Devries R.P."/>
            <person name="Grigoriev I.V."/>
            <person name="Machida M."/>
            <person name="Baker S.E."/>
            <person name="Andersen M.R."/>
        </authorList>
    </citation>
    <scope>NUCLEOTIDE SEQUENCE</scope>
    <source>
        <strain evidence="4">CBS 117612</strain>
    </source>
</reference>
<dbReference type="PROSITE" id="PS51471">
    <property type="entry name" value="FE2OG_OXY"/>
    <property type="match status" value="1"/>
</dbReference>
<protein>
    <recommendedName>
        <fullName evidence="3">Fe2OG dioxygenase domain-containing protein</fullName>
    </recommendedName>
</protein>
<dbReference type="InterPro" id="IPR005123">
    <property type="entry name" value="Oxoglu/Fe-dep_dioxygenase_dom"/>
</dbReference>
<dbReference type="InterPro" id="IPR026992">
    <property type="entry name" value="DIOX_N"/>
</dbReference>
<dbReference type="SUPFAM" id="SSF51197">
    <property type="entry name" value="Clavaminate synthase-like"/>
    <property type="match status" value="1"/>
</dbReference>
<evidence type="ECO:0000259" key="3">
    <source>
        <dbReference type="PROSITE" id="PS51471"/>
    </source>
</evidence>
<dbReference type="GO" id="GO:0046872">
    <property type="term" value="F:metal ion binding"/>
    <property type="evidence" value="ECO:0007669"/>
    <property type="project" value="UniProtKB-KW"/>
</dbReference>
<dbReference type="EMBL" id="ML737175">
    <property type="protein sequence ID" value="KAE8337780.1"/>
    <property type="molecule type" value="Genomic_DNA"/>
</dbReference>
<dbReference type="Pfam" id="PF14226">
    <property type="entry name" value="DIOX_N"/>
    <property type="match status" value="1"/>
</dbReference>
<proteinExistence type="inferred from homology"/>
<dbReference type="PRINTS" id="PR00682">
    <property type="entry name" value="IPNSYNTHASE"/>
</dbReference>
<comment type="similarity">
    <text evidence="1 2">Belongs to the iron/ascorbate-dependent oxidoreductase family.</text>
</comment>
<dbReference type="PANTHER" id="PTHR47990">
    <property type="entry name" value="2-OXOGLUTARATE (2OG) AND FE(II)-DEPENDENT OXYGENASE SUPERFAMILY PROTEIN-RELATED"/>
    <property type="match status" value="1"/>
</dbReference>
<keyword evidence="6" id="KW-1185">Reference proteome</keyword>
<dbReference type="InterPro" id="IPR044861">
    <property type="entry name" value="IPNS-like_FE2OG_OXY"/>
</dbReference>
<dbReference type="OrthoDB" id="288590at2759"/>
<dbReference type="InterPro" id="IPR050231">
    <property type="entry name" value="Iron_ascorbate_oxido_reductase"/>
</dbReference>
<keyword evidence="2" id="KW-0408">Iron</keyword>
<organism evidence="5 6">
    <name type="scientific">Aspergillus arachidicola</name>
    <dbReference type="NCBI Taxonomy" id="656916"/>
    <lineage>
        <taxon>Eukaryota</taxon>
        <taxon>Fungi</taxon>
        <taxon>Dikarya</taxon>
        <taxon>Ascomycota</taxon>
        <taxon>Pezizomycotina</taxon>
        <taxon>Eurotiomycetes</taxon>
        <taxon>Eurotiomycetidae</taxon>
        <taxon>Eurotiales</taxon>
        <taxon>Aspergillaceae</taxon>
        <taxon>Aspergillus</taxon>
        <taxon>Aspergillus subgen. Circumdati</taxon>
    </lineage>
</organism>
<keyword evidence="2" id="KW-0560">Oxidoreductase</keyword>
<dbReference type="Gene3D" id="2.60.120.330">
    <property type="entry name" value="B-lactam Antibiotic, Isopenicillin N Synthase, Chain"/>
    <property type="match status" value="1"/>
</dbReference>
<sequence>MAISQAQAPATNAPVTLDNGMIFSATSNVSKESDLVPVIDVSGIYSNKLEDRQKVAEEIRDAATKIGFFYAKSHGISRSGFDHCIEMGREFFALPDEEKNKINTELFPGEFIGYHAKDTYSRAQQKFKDLSEAFNWCYDAAYDPESDAESKTLPSINVWPEELPEMKDALMAYWAELLTLSRKLTRIIALALHMPEDHFDEYIKRPEASMRIMHYPDQQASRDDQNGIGAHTDFTSFTIVTQDEQGGLEVLSKSGEWIQVKPIPDTFVINIGDCLMRQTNDVFVSTIHRVINHSGAERYSVPFFFGFDREMPLNPVPSCISDNNPAKYPLMTAGEYLKFRVNTTKGTRAS</sequence>
<reference evidence="5 6" key="1">
    <citation type="submission" date="2017-05" db="EMBL/GenBank/DDBJ databases">
        <title>Genome sequence for an aflatoxigenic pathogen of Argentinian peanut, Aspergillus arachidicola.</title>
        <authorList>
            <person name="Moore G."/>
            <person name="Beltz S.B."/>
            <person name="Mack B.M."/>
        </authorList>
    </citation>
    <scope>NUCLEOTIDE SEQUENCE [LARGE SCALE GENOMIC DNA]</scope>
    <source>
        <strain evidence="5 6">CBS 117610</strain>
    </source>
</reference>
<accession>A0A2G7EME8</accession>
<dbReference type="GO" id="GO:0016491">
    <property type="term" value="F:oxidoreductase activity"/>
    <property type="evidence" value="ECO:0007669"/>
    <property type="project" value="UniProtKB-KW"/>
</dbReference>
<evidence type="ECO:0000313" key="6">
    <source>
        <dbReference type="Proteomes" id="UP000231358"/>
    </source>
</evidence>
<keyword evidence="2" id="KW-0479">Metal-binding</keyword>
<dbReference type="AlphaFoldDB" id="A0A2G7EME8"/>